<protein>
    <recommendedName>
        <fullName evidence="2">Copper chaperone CopZ</fullName>
    </recommendedName>
</protein>
<dbReference type="InterPro" id="IPR017969">
    <property type="entry name" value="Heavy-metal-associated_CS"/>
</dbReference>
<dbReference type="InterPro" id="IPR036163">
    <property type="entry name" value="HMA_dom_sf"/>
</dbReference>
<organism evidence="8 9">
    <name type="scientific">Fictibacillus enclensis</name>
    <dbReference type="NCBI Taxonomy" id="1017270"/>
    <lineage>
        <taxon>Bacteria</taxon>
        <taxon>Bacillati</taxon>
        <taxon>Bacillota</taxon>
        <taxon>Bacilli</taxon>
        <taxon>Bacillales</taxon>
        <taxon>Fictibacillaceae</taxon>
        <taxon>Fictibacillus</taxon>
    </lineage>
</organism>
<evidence type="ECO:0000256" key="6">
    <source>
        <dbReference type="ARBA" id="ARBA00023186"/>
    </source>
</evidence>
<keyword evidence="4" id="KW-0479">Metal-binding</keyword>
<evidence type="ECO:0000256" key="5">
    <source>
        <dbReference type="ARBA" id="ARBA00023008"/>
    </source>
</evidence>
<keyword evidence="3" id="KW-0963">Cytoplasm</keyword>
<sequence>MENVTLNVKGMSCAHCVNAVEGSVGKLPGVEQVHVHLEEGTVEVKYDANKVGLDKIKDTIDDQGYDVA</sequence>
<keyword evidence="9" id="KW-1185">Reference proteome</keyword>
<reference evidence="8 9" key="1">
    <citation type="journal article" date="2014" name="Antonie Van Leeuwenhoek">
        <title>Fictibacillus enclensis sp. nov., isolated from marine sediment.</title>
        <authorList>
            <person name="Dastager S.G."/>
            <person name="Mawlankar R."/>
            <person name="Srinivasan K."/>
            <person name="Tang S.K."/>
            <person name="Lee J.C."/>
            <person name="Ramana V.V."/>
            <person name="Shouche Y.S."/>
        </authorList>
    </citation>
    <scope>NUCLEOTIDE SEQUENCE [LARGE SCALE GENOMIC DNA]</scope>
    <source>
        <strain evidence="8 9">NIO-1003</strain>
    </source>
</reference>
<dbReference type="Gene3D" id="3.30.70.100">
    <property type="match status" value="1"/>
</dbReference>
<dbReference type="GO" id="GO:0005507">
    <property type="term" value="F:copper ion binding"/>
    <property type="evidence" value="ECO:0007669"/>
    <property type="project" value="InterPro"/>
</dbReference>
<name>A0A0V8J9H0_9BACL</name>
<keyword evidence="6" id="KW-0143">Chaperone</keyword>
<dbReference type="PROSITE" id="PS50846">
    <property type="entry name" value="HMA_2"/>
    <property type="match status" value="1"/>
</dbReference>
<evidence type="ECO:0000313" key="9">
    <source>
        <dbReference type="Proteomes" id="UP000054099"/>
    </source>
</evidence>
<dbReference type="NCBIfam" id="TIGR00003">
    <property type="entry name" value="copper ion binding protein"/>
    <property type="match status" value="1"/>
</dbReference>
<comment type="caution">
    <text evidence="8">The sequence shown here is derived from an EMBL/GenBank/DDBJ whole genome shotgun (WGS) entry which is preliminary data.</text>
</comment>
<dbReference type="GO" id="GO:0006825">
    <property type="term" value="P:copper ion transport"/>
    <property type="evidence" value="ECO:0007669"/>
    <property type="project" value="InterPro"/>
</dbReference>
<dbReference type="AlphaFoldDB" id="A0A0V8J9H0"/>
<dbReference type="EMBL" id="LNQN01000002">
    <property type="protein sequence ID" value="KSU83296.1"/>
    <property type="molecule type" value="Genomic_DNA"/>
</dbReference>
<dbReference type="PANTHER" id="PTHR46594:SF4">
    <property type="entry name" value="P-TYPE CATION-TRANSPORTING ATPASE"/>
    <property type="match status" value="1"/>
</dbReference>
<accession>A0A0V8J9H0</accession>
<evidence type="ECO:0000313" key="8">
    <source>
        <dbReference type="EMBL" id="KSU83296.1"/>
    </source>
</evidence>
<evidence type="ECO:0000256" key="2">
    <source>
        <dbReference type="ARBA" id="ARBA00015313"/>
    </source>
</evidence>
<dbReference type="RefSeq" id="WP_061972092.1">
    <property type="nucleotide sequence ID" value="NZ_CP126109.1"/>
</dbReference>
<dbReference type="SUPFAM" id="SSF55008">
    <property type="entry name" value="HMA, heavy metal-associated domain"/>
    <property type="match status" value="1"/>
</dbReference>
<dbReference type="PANTHER" id="PTHR46594">
    <property type="entry name" value="P-TYPE CATION-TRANSPORTING ATPASE"/>
    <property type="match status" value="1"/>
</dbReference>
<gene>
    <name evidence="8" type="ORF">AS030_12025</name>
</gene>
<evidence type="ECO:0000256" key="1">
    <source>
        <dbReference type="ARBA" id="ARBA00004496"/>
    </source>
</evidence>
<dbReference type="OrthoDB" id="9813965at2"/>
<proteinExistence type="predicted"/>
<evidence type="ECO:0000256" key="4">
    <source>
        <dbReference type="ARBA" id="ARBA00022723"/>
    </source>
</evidence>
<dbReference type="NCBIfam" id="NF033795">
    <property type="entry name" value="chaper_CopZ_Bs"/>
    <property type="match status" value="1"/>
</dbReference>
<evidence type="ECO:0000256" key="3">
    <source>
        <dbReference type="ARBA" id="ARBA00022490"/>
    </source>
</evidence>
<dbReference type="InterPro" id="IPR000428">
    <property type="entry name" value="Cu-bd"/>
</dbReference>
<dbReference type="PROSITE" id="PS01047">
    <property type="entry name" value="HMA_1"/>
    <property type="match status" value="1"/>
</dbReference>
<dbReference type="InterPro" id="IPR006121">
    <property type="entry name" value="HMA_dom"/>
</dbReference>
<keyword evidence="5" id="KW-0186">Copper</keyword>
<evidence type="ECO:0000259" key="7">
    <source>
        <dbReference type="PROSITE" id="PS50846"/>
    </source>
</evidence>
<dbReference type="CDD" id="cd00371">
    <property type="entry name" value="HMA"/>
    <property type="match status" value="1"/>
</dbReference>
<dbReference type="PRINTS" id="PR00944">
    <property type="entry name" value="CUEXPORT"/>
</dbReference>
<dbReference type="GO" id="GO:0005737">
    <property type="term" value="C:cytoplasm"/>
    <property type="evidence" value="ECO:0007669"/>
    <property type="project" value="UniProtKB-SubCell"/>
</dbReference>
<feature type="domain" description="HMA" evidence="7">
    <location>
        <begin position="2"/>
        <end position="68"/>
    </location>
</feature>
<dbReference type="InterPro" id="IPR006122">
    <property type="entry name" value="HMA_Cu_ion-bd"/>
</dbReference>
<dbReference type="InterPro" id="IPR049740">
    <property type="entry name" value="CopZ"/>
</dbReference>
<dbReference type="Proteomes" id="UP000054099">
    <property type="component" value="Unassembled WGS sequence"/>
</dbReference>
<dbReference type="FunFam" id="3.30.70.100:FF:000043">
    <property type="entry name" value="Copper-transporting ATPase 2"/>
    <property type="match status" value="1"/>
</dbReference>
<dbReference type="Pfam" id="PF00403">
    <property type="entry name" value="HMA"/>
    <property type="match status" value="1"/>
</dbReference>
<comment type="subcellular location">
    <subcellularLocation>
        <location evidence="1">Cytoplasm</location>
    </subcellularLocation>
</comment>